<reference evidence="18 19" key="1">
    <citation type="submission" date="2014-10" db="EMBL/GenBank/DDBJ databases">
        <title>Draft genome of anammox bacterium scalindua brodae, obtained using differential coverage binning of sequence data from two enrichment reactors.</title>
        <authorList>
            <person name="Speth D.R."/>
            <person name="Russ L."/>
            <person name="Kartal B."/>
            <person name="Op den Camp H.J."/>
            <person name="Dutilh B.E."/>
            <person name="Jetten M.S."/>
        </authorList>
    </citation>
    <scope>NUCLEOTIDE SEQUENCE [LARGE SCALE GENOMIC DNA]</scope>
    <source>
        <strain evidence="18">RU1</strain>
    </source>
</reference>
<dbReference type="GO" id="GO:0006099">
    <property type="term" value="P:tricarboxylic acid cycle"/>
    <property type="evidence" value="ECO:0007669"/>
    <property type="project" value="UniProtKB-UniPathway"/>
</dbReference>
<keyword evidence="9" id="KW-0408">Iron</keyword>
<evidence type="ECO:0000313" key="19">
    <source>
        <dbReference type="Proteomes" id="UP000030652"/>
    </source>
</evidence>
<evidence type="ECO:0000256" key="8">
    <source>
        <dbReference type="ARBA" id="ARBA00022946"/>
    </source>
</evidence>
<dbReference type="InterPro" id="IPR018136">
    <property type="entry name" value="Aconitase_4Fe-4S_BS"/>
</dbReference>
<comment type="catalytic activity">
    <reaction evidence="12">
        <text>citrate = D-threo-isocitrate</text>
        <dbReference type="Rhea" id="RHEA:10336"/>
        <dbReference type="ChEBI" id="CHEBI:15562"/>
        <dbReference type="ChEBI" id="CHEBI:16947"/>
        <dbReference type="EC" id="4.2.1.3"/>
    </reaction>
</comment>
<comment type="pathway">
    <text evidence="2">Carbohydrate metabolism; tricarboxylic acid cycle; isocitrate from oxaloacetate: step 2/2.</text>
</comment>
<gene>
    <name evidence="18" type="ORF">SCABRO_03365</name>
</gene>
<name>A0A0B0ECE6_9BACT</name>
<dbReference type="PROSITE" id="PS01244">
    <property type="entry name" value="ACONITASE_2"/>
    <property type="match status" value="1"/>
</dbReference>
<dbReference type="InterPro" id="IPR006248">
    <property type="entry name" value="Aconitase_mito-like"/>
</dbReference>
<dbReference type="NCBIfam" id="TIGR01340">
    <property type="entry name" value="aconitase_mito"/>
    <property type="match status" value="1"/>
</dbReference>
<dbReference type="FunFam" id="3.20.19.10:FF:000002">
    <property type="entry name" value="Aconitate hydratase, mitochondrial"/>
    <property type="match status" value="1"/>
</dbReference>
<evidence type="ECO:0000313" key="18">
    <source>
        <dbReference type="EMBL" id="KHE90887.1"/>
    </source>
</evidence>
<dbReference type="GO" id="GO:0051539">
    <property type="term" value="F:4 iron, 4 sulfur cluster binding"/>
    <property type="evidence" value="ECO:0007669"/>
    <property type="project" value="InterPro"/>
</dbReference>
<dbReference type="Gene3D" id="3.30.499.10">
    <property type="entry name" value="Aconitase, domain 3"/>
    <property type="match status" value="2"/>
</dbReference>
<dbReference type="InterPro" id="IPR050926">
    <property type="entry name" value="Aconitase/IPM_isomerase"/>
</dbReference>
<dbReference type="FunFam" id="3.30.499.10:FF:000004">
    <property type="entry name" value="Aconitate hydratase, mitochondrial"/>
    <property type="match status" value="1"/>
</dbReference>
<dbReference type="Gene3D" id="3.40.1060.10">
    <property type="entry name" value="Aconitase, Domain 2"/>
    <property type="match status" value="1"/>
</dbReference>
<evidence type="ECO:0000256" key="3">
    <source>
        <dbReference type="ARBA" id="ARBA00007185"/>
    </source>
</evidence>
<accession>A0A0B0ECE6</accession>
<protein>
    <recommendedName>
        <fullName evidence="5">Aconitate hydratase A</fullName>
        <ecNumber evidence="4">4.2.1.3</ecNumber>
    </recommendedName>
    <alternativeName>
        <fullName evidence="13">Citrate hydro-lyase</fullName>
    </alternativeName>
    <alternativeName>
        <fullName evidence="15">Iron-responsive protein-like</fullName>
    </alternativeName>
    <alternativeName>
        <fullName evidence="14">RNA-binding protein</fullName>
    </alternativeName>
</protein>
<dbReference type="InterPro" id="IPR001030">
    <property type="entry name" value="Acoase/IPM_deHydtase_lsu_aba"/>
</dbReference>
<dbReference type="GO" id="GO:0003994">
    <property type="term" value="F:aconitate hydratase activity"/>
    <property type="evidence" value="ECO:0007669"/>
    <property type="project" value="UniProtKB-EC"/>
</dbReference>
<dbReference type="PANTHER" id="PTHR43160">
    <property type="entry name" value="ACONITATE HYDRATASE B"/>
    <property type="match status" value="1"/>
</dbReference>
<dbReference type="PATRIC" id="fig|237368.3.peg.3631"/>
<dbReference type="EMBL" id="JRYO01000228">
    <property type="protein sequence ID" value="KHE90887.1"/>
    <property type="molecule type" value="Genomic_DNA"/>
</dbReference>
<keyword evidence="8" id="KW-0809">Transit peptide</keyword>
<organism evidence="18 19">
    <name type="scientific">Candidatus Scalindua brodae</name>
    <dbReference type="NCBI Taxonomy" id="237368"/>
    <lineage>
        <taxon>Bacteria</taxon>
        <taxon>Pseudomonadati</taxon>
        <taxon>Planctomycetota</taxon>
        <taxon>Candidatus Brocadiia</taxon>
        <taxon>Candidatus Brocadiales</taxon>
        <taxon>Candidatus Scalinduaceae</taxon>
        <taxon>Candidatus Scalindua</taxon>
    </lineage>
</organism>
<evidence type="ECO:0000256" key="4">
    <source>
        <dbReference type="ARBA" id="ARBA00012926"/>
    </source>
</evidence>
<dbReference type="Pfam" id="PF00694">
    <property type="entry name" value="Aconitase_C"/>
    <property type="match status" value="1"/>
</dbReference>
<evidence type="ECO:0000256" key="2">
    <source>
        <dbReference type="ARBA" id="ARBA00004717"/>
    </source>
</evidence>
<evidence type="ECO:0000256" key="12">
    <source>
        <dbReference type="ARBA" id="ARBA00023501"/>
    </source>
</evidence>
<dbReference type="FunFam" id="3.40.1060.10:FF:000001">
    <property type="entry name" value="Aconitate hydratase, mitochondrial"/>
    <property type="match status" value="1"/>
</dbReference>
<keyword evidence="6" id="KW-0816">Tricarboxylic acid cycle</keyword>
<dbReference type="GO" id="GO:0046872">
    <property type="term" value="F:metal ion binding"/>
    <property type="evidence" value="ECO:0007669"/>
    <property type="project" value="UniProtKB-KW"/>
</dbReference>
<evidence type="ECO:0000256" key="13">
    <source>
        <dbReference type="ARBA" id="ARBA00029682"/>
    </source>
</evidence>
<dbReference type="Gene3D" id="3.20.19.10">
    <property type="entry name" value="Aconitase, domain 4"/>
    <property type="match status" value="1"/>
</dbReference>
<dbReference type="GO" id="GO:0005829">
    <property type="term" value="C:cytosol"/>
    <property type="evidence" value="ECO:0007669"/>
    <property type="project" value="TreeGrafter"/>
</dbReference>
<comment type="similarity">
    <text evidence="3">Belongs to the aconitase/IPM isomerase family.</text>
</comment>
<dbReference type="InterPro" id="IPR000573">
    <property type="entry name" value="AconitaseA/IPMdHydase_ssu_swvl"/>
</dbReference>
<dbReference type="PANTHER" id="PTHR43160:SF3">
    <property type="entry name" value="ACONITATE HYDRATASE, MITOCHONDRIAL"/>
    <property type="match status" value="1"/>
</dbReference>
<dbReference type="InterPro" id="IPR015928">
    <property type="entry name" value="Aconitase/3IPM_dehydase_swvl"/>
</dbReference>
<keyword evidence="11" id="KW-0456">Lyase</keyword>
<dbReference type="Proteomes" id="UP000030652">
    <property type="component" value="Unassembled WGS sequence"/>
</dbReference>
<dbReference type="InterPro" id="IPR036008">
    <property type="entry name" value="Aconitase_4Fe-4S_dom"/>
</dbReference>
<evidence type="ECO:0000256" key="5">
    <source>
        <dbReference type="ARBA" id="ARBA00019378"/>
    </source>
</evidence>
<evidence type="ECO:0000256" key="9">
    <source>
        <dbReference type="ARBA" id="ARBA00023004"/>
    </source>
</evidence>
<proteinExistence type="inferred from homology"/>
<dbReference type="InterPro" id="IPR015932">
    <property type="entry name" value="Aconitase_dom2"/>
</dbReference>
<evidence type="ECO:0000259" key="16">
    <source>
        <dbReference type="Pfam" id="PF00330"/>
    </source>
</evidence>
<dbReference type="SUPFAM" id="SSF53732">
    <property type="entry name" value="Aconitase iron-sulfur domain"/>
    <property type="match status" value="1"/>
</dbReference>
<keyword evidence="7" id="KW-0479">Metal-binding</keyword>
<evidence type="ECO:0000256" key="6">
    <source>
        <dbReference type="ARBA" id="ARBA00022532"/>
    </source>
</evidence>
<dbReference type="eggNOG" id="COG1048">
    <property type="taxonomic scope" value="Bacteria"/>
</dbReference>
<evidence type="ECO:0000256" key="15">
    <source>
        <dbReference type="ARBA" id="ARBA00031977"/>
    </source>
</evidence>
<comment type="caution">
    <text evidence="18">The sequence shown here is derived from an EMBL/GenBank/DDBJ whole genome shotgun (WGS) entry which is preliminary data.</text>
</comment>
<evidence type="ECO:0000259" key="17">
    <source>
        <dbReference type="Pfam" id="PF00694"/>
    </source>
</evidence>
<dbReference type="AlphaFoldDB" id="A0A0B0ECE6"/>
<evidence type="ECO:0000256" key="1">
    <source>
        <dbReference type="ARBA" id="ARBA00001966"/>
    </source>
</evidence>
<evidence type="ECO:0000256" key="10">
    <source>
        <dbReference type="ARBA" id="ARBA00023014"/>
    </source>
</evidence>
<dbReference type="PRINTS" id="PR00415">
    <property type="entry name" value="ACONITASE"/>
</dbReference>
<keyword evidence="10" id="KW-0411">Iron-sulfur</keyword>
<comment type="cofactor">
    <cofactor evidence="1">
        <name>[4Fe-4S] cluster</name>
        <dbReference type="ChEBI" id="CHEBI:49883"/>
    </cofactor>
</comment>
<dbReference type="UniPathway" id="UPA00223">
    <property type="reaction ID" value="UER00718"/>
</dbReference>
<evidence type="ECO:0000256" key="11">
    <source>
        <dbReference type="ARBA" id="ARBA00023239"/>
    </source>
</evidence>
<dbReference type="NCBIfam" id="NF005558">
    <property type="entry name" value="PRK07229.1"/>
    <property type="match status" value="1"/>
</dbReference>
<dbReference type="EC" id="4.2.1.3" evidence="4"/>
<dbReference type="Pfam" id="PF00330">
    <property type="entry name" value="Aconitase"/>
    <property type="match status" value="1"/>
</dbReference>
<evidence type="ECO:0000256" key="14">
    <source>
        <dbReference type="ARBA" id="ARBA00031081"/>
    </source>
</evidence>
<sequence>MTIETCRKLYKNLEEKHQKAREVLARGLTLTEKTLYSHMKLEDIKLYTRKESNVDLYPDRVAMQDATAQMAILQFMSSGIPSVQVPTTVHCDHLILAHQGVEDDLPAAKMTNKEVYDFLSSAAKKYSMGFWNPGAGIIHQVVLENYAFPGGLLIGTDSHTPNGGGLGMLAIGVGGADAVDVMAGLPFGLKWPGVIGIKLTGKLSGWSSSKDVILRVMKELTVKGGTGYVVEYFGDGAASISCTGKATICNMGAEHGATTSTFPFDSRMSDYLRATDRSDIAALAEEYSECFRADDEVYADPEKYYDKIIEINLSELEPQVCGPHTPDKVRSLSDFKDEILKEDYPDNIKFALIGSCTNSSYEDMGRAAAVARDAIAKGLKLAIPLLVTPGSNLIEDTIKRDGQMKALTDAGATVLANACGPCIGQWKRTDIKKGEKNTIVNSYNRNFRARNDGNTETLSFIGSPEIVTAYAFSGSLSFNPLQDKLKTVSGQEVMLGEPSSEELPSAGFTGCGKGYVPPVEDGSKVEIVINPESERLQVLAPFAPWCGKDFIDVPLLLKASGKCTTDHISPAGPWLKFRGHLDHISDNTFFGAVNAFDGSVGTGKNLFTGKRGIRFSDIARDYRERGVSWVVVGDENYGEGSSREHAAMSPRFLGAVAVIVRSFARIHETNLKKQGIVPLTFVDPEDYERFCEDDKVSITGLDSLAPGKNVLVKIRHSDGTEENIETKHTMSEQQLGWFRAGSALNKIAKDLAG</sequence>
<dbReference type="InterPro" id="IPR015931">
    <property type="entry name" value="Acnase/IPM_dHydase_lsu_aba_1/3"/>
</dbReference>
<evidence type="ECO:0000256" key="7">
    <source>
        <dbReference type="ARBA" id="ARBA00022723"/>
    </source>
</evidence>
<dbReference type="PROSITE" id="PS00450">
    <property type="entry name" value="ACONITASE_1"/>
    <property type="match status" value="1"/>
</dbReference>
<dbReference type="SUPFAM" id="SSF52016">
    <property type="entry name" value="LeuD/IlvD-like"/>
    <property type="match status" value="1"/>
</dbReference>
<feature type="domain" description="Aconitase/3-isopropylmalate dehydratase large subunit alpha/beta/alpha" evidence="16">
    <location>
        <begin position="48"/>
        <end position="474"/>
    </location>
</feature>
<feature type="domain" description="Aconitase A/isopropylmalate dehydratase small subunit swivel" evidence="17">
    <location>
        <begin position="555"/>
        <end position="682"/>
    </location>
</feature>